<sequence>MRCNLLLQCNASSSLNLPNHRILLFHLTSFIFWCSNLYRYYRHQSPKFSVNFSSDKLQLGIQHIMLP</sequence>
<dbReference type="Proteomes" id="UP001386955">
    <property type="component" value="Unassembled WGS sequence"/>
</dbReference>
<reference evidence="1 2" key="1">
    <citation type="submission" date="2024-01" db="EMBL/GenBank/DDBJ databases">
        <title>The genomes of 5 underutilized Papilionoideae crops provide insights into root nodulation and disease resistanc.</title>
        <authorList>
            <person name="Jiang F."/>
        </authorList>
    </citation>
    <scope>NUCLEOTIDE SEQUENCE [LARGE SCALE GENOMIC DNA]</scope>
    <source>
        <strain evidence="1">DUOXIRENSHENG_FW03</strain>
        <tissue evidence="1">Leaves</tissue>
    </source>
</reference>
<comment type="caution">
    <text evidence="1">The sequence shown here is derived from an EMBL/GenBank/DDBJ whole genome shotgun (WGS) entry which is preliminary data.</text>
</comment>
<dbReference type="EMBL" id="JAYMYS010000006">
    <property type="protein sequence ID" value="KAK7390056.1"/>
    <property type="molecule type" value="Genomic_DNA"/>
</dbReference>
<evidence type="ECO:0000313" key="2">
    <source>
        <dbReference type="Proteomes" id="UP001386955"/>
    </source>
</evidence>
<gene>
    <name evidence="1" type="ORF">VNO78_25354</name>
</gene>
<keyword evidence="2" id="KW-1185">Reference proteome</keyword>
<name>A0AAN9S7M6_PSOTE</name>
<organism evidence="1 2">
    <name type="scientific">Psophocarpus tetragonolobus</name>
    <name type="common">Winged bean</name>
    <name type="synonym">Dolichos tetragonolobus</name>
    <dbReference type="NCBI Taxonomy" id="3891"/>
    <lineage>
        <taxon>Eukaryota</taxon>
        <taxon>Viridiplantae</taxon>
        <taxon>Streptophyta</taxon>
        <taxon>Embryophyta</taxon>
        <taxon>Tracheophyta</taxon>
        <taxon>Spermatophyta</taxon>
        <taxon>Magnoliopsida</taxon>
        <taxon>eudicotyledons</taxon>
        <taxon>Gunneridae</taxon>
        <taxon>Pentapetalae</taxon>
        <taxon>rosids</taxon>
        <taxon>fabids</taxon>
        <taxon>Fabales</taxon>
        <taxon>Fabaceae</taxon>
        <taxon>Papilionoideae</taxon>
        <taxon>50 kb inversion clade</taxon>
        <taxon>NPAAA clade</taxon>
        <taxon>indigoferoid/millettioid clade</taxon>
        <taxon>Phaseoleae</taxon>
        <taxon>Psophocarpus</taxon>
    </lineage>
</organism>
<dbReference type="AlphaFoldDB" id="A0AAN9S7M6"/>
<evidence type="ECO:0000313" key="1">
    <source>
        <dbReference type="EMBL" id="KAK7390056.1"/>
    </source>
</evidence>
<proteinExistence type="predicted"/>
<accession>A0AAN9S7M6</accession>
<protein>
    <submittedName>
        <fullName evidence="1">Uncharacterized protein</fullName>
    </submittedName>
</protein>